<protein>
    <submittedName>
        <fullName evidence="1">Uncharacterized protein</fullName>
    </submittedName>
</protein>
<organism evidence="1 2">
    <name type="scientific">Halobacillus salinarum</name>
    <dbReference type="NCBI Taxonomy" id="2932257"/>
    <lineage>
        <taxon>Bacteria</taxon>
        <taxon>Bacillati</taxon>
        <taxon>Bacillota</taxon>
        <taxon>Bacilli</taxon>
        <taxon>Bacillales</taxon>
        <taxon>Bacillaceae</taxon>
        <taxon>Halobacillus</taxon>
    </lineage>
</organism>
<name>A0ABY4EG64_9BACI</name>
<dbReference type="EMBL" id="CP095073">
    <property type="protein sequence ID" value="UOQ43463.1"/>
    <property type="molecule type" value="Genomic_DNA"/>
</dbReference>
<dbReference type="RefSeq" id="WP_244708822.1">
    <property type="nucleotide sequence ID" value="NZ_CP095073.1"/>
</dbReference>
<keyword evidence="2" id="KW-1185">Reference proteome</keyword>
<accession>A0ABY4EG64</accession>
<reference evidence="1 2" key="1">
    <citation type="submission" date="2022-04" db="EMBL/GenBank/DDBJ databases">
        <title>Halobacillus sp. isolated from saltern.</title>
        <authorList>
            <person name="Won M."/>
            <person name="Lee C.-M."/>
            <person name="Woen H.-Y."/>
            <person name="Kwon S.-W."/>
        </authorList>
    </citation>
    <scope>NUCLEOTIDE SEQUENCE [LARGE SCALE GENOMIC DNA]</scope>
    <source>
        <strain evidence="1 2">SSBR10-3</strain>
    </source>
</reference>
<sequence length="50" mass="5637">MGAFRINITIPKEKLPEYGELTLTLYEASAKDGSPSHVKYIQLDNLNTQQ</sequence>
<evidence type="ECO:0000313" key="2">
    <source>
        <dbReference type="Proteomes" id="UP000831787"/>
    </source>
</evidence>
<evidence type="ECO:0000313" key="1">
    <source>
        <dbReference type="EMBL" id="UOQ43463.1"/>
    </source>
</evidence>
<proteinExistence type="predicted"/>
<dbReference type="Proteomes" id="UP000831787">
    <property type="component" value="Chromosome"/>
</dbReference>
<gene>
    <name evidence="1" type="ORF">MUN89_16290</name>
</gene>